<dbReference type="AlphaFoldDB" id="A0A4V1IS27"/>
<evidence type="ECO:0000313" key="3">
    <source>
        <dbReference type="Proteomes" id="UP000269721"/>
    </source>
</evidence>
<keyword evidence="3" id="KW-1185">Reference proteome</keyword>
<name>A0A4V1IS27_9FUNG</name>
<dbReference type="EMBL" id="KZ994780">
    <property type="protein sequence ID" value="RKO92097.1"/>
    <property type="molecule type" value="Genomic_DNA"/>
</dbReference>
<protein>
    <submittedName>
        <fullName evidence="2">Uncharacterized protein</fullName>
    </submittedName>
</protein>
<proteinExistence type="predicted"/>
<dbReference type="Proteomes" id="UP000269721">
    <property type="component" value="Unassembled WGS sequence"/>
</dbReference>
<sequence length="326" mass="35645">MCGGEAQAGKLGRPRVTRWEERNASAPRRRNHGSVARGTRVWVGARCLASDVIHEAGSSVSVIRGRSTESQLGDGAGLAVALSLYPVFRSNSPRLSPISCPAPSLLTNILRPSARFAQKPWKYRPSSTPEPIIIPLADPIQPEFHMVLPRKEVVHEPINFLKEDYPQPSGFTEHHRLCQSQSPGIDRSFTASETRGPSERTNDSMSLIRPIRMRGAGDRGGHPPITLGHASNPRFASRTDSLRPKTEKSECFFLSKTGPSPIPAGLGLFPKGSLGGWNAGEGDEGAQAMRVPRALRNPPPYFSLEGHEPDWLIPLLPDWDIHMQSA</sequence>
<organism evidence="2 3">
    <name type="scientific">Blyttiomyces helicus</name>
    <dbReference type="NCBI Taxonomy" id="388810"/>
    <lineage>
        <taxon>Eukaryota</taxon>
        <taxon>Fungi</taxon>
        <taxon>Fungi incertae sedis</taxon>
        <taxon>Chytridiomycota</taxon>
        <taxon>Chytridiomycota incertae sedis</taxon>
        <taxon>Chytridiomycetes</taxon>
        <taxon>Chytridiomycetes incertae sedis</taxon>
        <taxon>Blyttiomyces</taxon>
    </lineage>
</organism>
<feature type="compositionally biased region" description="Polar residues" evidence="1">
    <location>
        <begin position="182"/>
        <end position="195"/>
    </location>
</feature>
<evidence type="ECO:0000256" key="1">
    <source>
        <dbReference type="SAM" id="MobiDB-lite"/>
    </source>
</evidence>
<reference evidence="3" key="1">
    <citation type="journal article" date="2018" name="Nat. Microbiol.">
        <title>Leveraging single-cell genomics to expand the fungal tree of life.</title>
        <authorList>
            <person name="Ahrendt S.R."/>
            <person name="Quandt C.A."/>
            <person name="Ciobanu D."/>
            <person name="Clum A."/>
            <person name="Salamov A."/>
            <person name="Andreopoulos B."/>
            <person name="Cheng J.F."/>
            <person name="Woyke T."/>
            <person name="Pelin A."/>
            <person name="Henrissat B."/>
            <person name="Reynolds N.K."/>
            <person name="Benny G.L."/>
            <person name="Smith M.E."/>
            <person name="James T.Y."/>
            <person name="Grigoriev I.V."/>
        </authorList>
    </citation>
    <scope>NUCLEOTIDE SEQUENCE [LARGE SCALE GENOMIC DNA]</scope>
</reference>
<evidence type="ECO:0000313" key="2">
    <source>
        <dbReference type="EMBL" id="RKO92097.1"/>
    </source>
</evidence>
<accession>A0A4V1IS27</accession>
<gene>
    <name evidence="2" type="ORF">BDK51DRAFT_37753</name>
</gene>
<feature type="region of interest" description="Disordered" evidence="1">
    <location>
        <begin position="182"/>
        <end position="203"/>
    </location>
</feature>
<feature type="region of interest" description="Disordered" evidence="1">
    <location>
        <begin position="1"/>
        <end position="32"/>
    </location>
</feature>